<sequence>MRRTFIVGCPRSGTTIVQAMLARHPEVATLPETALFEHLYGELHWRWRDHGVPQRRRHAVEMGFARRHGRRVLQQLQGRLGSGETVVPLRLAACTGRFVRLLDDHAAAAGCSMWIEKTPNHLLYIPEIERHVPDARFVHVIRDGLDVVASIADANLHYDDNHGFGGGAKLWAQRWNRATTLHRRQVGKPNHHFVFLDDFVSDTPREWRRLCEALTLDPDAPLADACAQPIADLADEPWKRHAIQGNLRVPQSKAHVLFGPGLLDWLSQRLVSIEPLRQQCRQADNDDAPAGPGSFSPPRAKASFQAAPRTTGPA</sequence>
<organism evidence="3 4">
    <name type="scientific">Dyella lutea</name>
    <dbReference type="NCBI Taxonomy" id="2950441"/>
    <lineage>
        <taxon>Bacteria</taxon>
        <taxon>Pseudomonadati</taxon>
        <taxon>Pseudomonadota</taxon>
        <taxon>Gammaproteobacteria</taxon>
        <taxon>Lysobacterales</taxon>
        <taxon>Rhodanobacteraceae</taxon>
        <taxon>Dyella</taxon>
    </lineage>
</organism>
<accession>A0ABT1F7G5</accession>
<evidence type="ECO:0000256" key="1">
    <source>
        <dbReference type="ARBA" id="ARBA00022679"/>
    </source>
</evidence>
<comment type="caution">
    <text evidence="3">The sequence shown here is derived from an EMBL/GenBank/DDBJ whole genome shotgun (WGS) entry which is preliminary data.</text>
</comment>
<feature type="region of interest" description="Disordered" evidence="2">
    <location>
        <begin position="281"/>
        <end position="314"/>
    </location>
</feature>
<protein>
    <submittedName>
        <fullName evidence="3">Sulfotransferase</fullName>
    </submittedName>
</protein>
<evidence type="ECO:0000313" key="3">
    <source>
        <dbReference type="EMBL" id="MCP1373320.1"/>
    </source>
</evidence>
<dbReference type="Gene3D" id="3.40.50.300">
    <property type="entry name" value="P-loop containing nucleotide triphosphate hydrolases"/>
    <property type="match status" value="1"/>
</dbReference>
<keyword evidence="1" id="KW-0808">Transferase</keyword>
<gene>
    <name evidence="3" type="ORF">NC595_04530</name>
</gene>
<dbReference type="PANTHER" id="PTHR12788">
    <property type="entry name" value="PROTEIN-TYROSINE SULFOTRANSFERASE 2"/>
    <property type="match status" value="1"/>
</dbReference>
<dbReference type="PANTHER" id="PTHR12788:SF10">
    <property type="entry name" value="PROTEIN-TYROSINE SULFOTRANSFERASE"/>
    <property type="match status" value="1"/>
</dbReference>
<evidence type="ECO:0000313" key="4">
    <source>
        <dbReference type="Proteomes" id="UP001204615"/>
    </source>
</evidence>
<dbReference type="SUPFAM" id="SSF52540">
    <property type="entry name" value="P-loop containing nucleoside triphosphate hydrolases"/>
    <property type="match status" value="1"/>
</dbReference>
<name>A0ABT1F7G5_9GAMM</name>
<dbReference type="EMBL" id="JAMZEK010000001">
    <property type="protein sequence ID" value="MCP1373320.1"/>
    <property type="molecule type" value="Genomic_DNA"/>
</dbReference>
<keyword evidence="4" id="KW-1185">Reference proteome</keyword>
<proteinExistence type="predicted"/>
<evidence type="ECO:0000256" key="2">
    <source>
        <dbReference type="SAM" id="MobiDB-lite"/>
    </source>
</evidence>
<dbReference type="InterPro" id="IPR026634">
    <property type="entry name" value="TPST-like"/>
</dbReference>
<dbReference type="Proteomes" id="UP001204615">
    <property type="component" value="Unassembled WGS sequence"/>
</dbReference>
<reference evidence="3 4" key="1">
    <citation type="submission" date="2022-06" db="EMBL/GenBank/DDBJ databases">
        <title>Dyella sp. Sa strain:Sa Genome sequencing.</title>
        <authorList>
            <person name="Park S."/>
        </authorList>
    </citation>
    <scope>NUCLEOTIDE SEQUENCE [LARGE SCALE GENOMIC DNA]</scope>
    <source>
        <strain evidence="3 4">Sa</strain>
    </source>
</reference>
<dbReference type="RefSeq" id="WP_253565066.1">
    <property type="nucleotide sequence ID" value="NZ_JAMZEK010000001.1"/>
</dbReference>
<dbReference type="InterPro" id="IPR027417">
    <property type="entry name" value="P-loop_NTPase"/>
</dbReference>
<dbReference type="Pfam" id="PF13469">
    <property type="entry name" value="Sulfotransfer_3"/>
    <property type="match status" value="1"/>
</dbReference>